<sequence length="111" mass="12080">MMEDISPELAEGLFSLSIVGNERISAASLTECSELKRIPLCGTLRIAAGSHINGWDASVSVQSPLSGGSEAFYFYAGFSQGYFMEQNRPKLCNSAPKWTTSVSYLGLRTYL</sequence>
<evidence type="ECO:0000313" key="1">
    <source>
        <dbReference type="EMBL" id="GFT11786.1"/>
    </source>
</evidence>
<reference evidence="1" key="1">
    <citation type="submission" date="2020-08" db="EMBL/GenBank/DDBJ databases">
        <title>Multicomponent nature underlies the extraordinary mechanical properties of spider dragline silk.</title>
        <authorList>
            <person name="Kono N."/>
            <person name="Nakamura H."/>
            <person name="Mori M."/>
            <person name="Yoshida Y."/>
            <person name="Ohtoshi R."/>
            <person name="Malay A.D."/>
            <person name="Moran D.A.P."/>
            <person name="Tomita M."/>
            <person name="Numata K."/>
            <person name="Arakawa K."/>
        </authorList>
    </citation>
    <scope>NUCLEOTIDE SEQUENCE</scope>
</reference>
<gene>
    <name evidence="1" type="ORF">NPIL_316261</name>
</gene>
<name>A0A8X6NGD8_NEPPI</name>
<comment type="caution">
    <text evidence="1">The sequence shown here is derived from an EMBL/GenBank/DDBJ whole genome shotgun (WGS) entry which is preliminary data.</text>
</comment>
<organism evidence="1 2">
    <name type="scientific">Nephila pilipes</name>
    <name type="common">Giant wood spider</name>
    <name type="synonym">Nephila maculata</name>
    <dbReference type="NCBI Taxonomy" id="299642"/>
    <lineage>
        <taxon>Eukaryota</taxon>
        <taxon>Metazoa</taxon>
        <taxon>Ecdysozoa</taxon>
        <taxon>Arthropoda</taxon>
        <taxon>Chelicerata</taxon>
        <taxon>Arachnida</taxon>
        <taxon>Araneae</taxon>
        <taxon>Araneomorphae</taxon>
        <taxon>Entelegynae</taxon>
        <taxon>Araneoidea</taxon>
        <taxon>Nephilidae</taxon>
        <taxon>Nephila</taxon>
    </lineage>
</organism>
<dbReference type="AlphaFoldDB" id="A0A8X6NGD8"/>
<keyword evidence="2" id="KW-1185">Reference proteome</keyword>
<dbReference type="EMBL" id="BMAW01009045">
    <property type="protein sequence ID" value="GFT11786.1"/>
    <property type="molecule type" value="Genomic_DNA"/>
</dbReference>
<protein>
    <submittedName>
        <fullName evidence="1">Uncharacterized protein</fullName>
    </submittedName>
</protein>
<accession>A0A8X6NGD8</accession>
<proteinExistence type="predicted"/>
<evidence type="ECO:0000313" key="2">
    <source>
        <dbReference type="Proteomes" id="UP000887013"/>
    </source>
</evidence>
<dbReference type="Proteomes" id="UP000887013">
    <property type="component" value="Unassembled WGS sequence"/>
</dbReference>